<dbReference type="Proteomes" id="UP000276301">
    <property type="component" value="Unassembled WGS sequence"/>
</dbReference>
<dbReference type="RefSeq" id="WP_121585583.1">
    <property type="nucleotide sequence ID" value="NZ_RCHT01000001.1"/>
</dbReference>
<comment type="caution">
    <text evidence="2">The sequence shown here is derived from an EMBL/GenBank/DDBJ whole genome shotgun (WGS) entry which is preliminary data.</text>
</comment>
<evidence type="ECO:0000313" key="3">
    <source>
        <dbReference type="Proteomes" id="UP000276301"/>
    </source>
</evidence>
<dbReference type="GO" id="GO:0005524">
    <property type="term" value="F:ATP binding"/>
    <property type="evidence" value="ECO:0007669"/>
    <property type="project" value="UniProtKB-KW"/>
</dbReference>
<dbReference type="AlphaFoldDB" id="A0A498CXY5"/>
<dbReference type="InterPro" id="IPR002611">
    <property type="entry name" value="IstB_ATP-bd"/>
</dbReference>
<accession>A0A498CXY5</accession>
<keyword evidence="2" id="KW-0067">ATP-binding</keyword>
<dbReference type="NCBIfam" id="NF005304">
    <property type="entry name" value="PRK06835.1"/>
    <property type="match status" value="1"/>
</dbReference>
<dbReference type="SUPFAM" id="SSF52540">
    <property type="entry name" value="P-loop containing nucleoside triphosphate hydrolases"/>
    <property type="match status" value="1"/>
</dbReference>
<sequence>MGYAKEIYQKAQRALDESRAAAQQDAQRRRAALYAELPQLGEIERELSATGLAAAQAAIGGGENAAKLIERLRARNLALQERRAEILRNAGRPADALTVRYACPVCQDTGYIGQKQCACLQKLLRELACESLGDTSGMRDCRFENFDLAYYPVEPCGPYNVVPRRAMEKVLSACREYARTFSPKSESLLFLGGTGLGKTHLSLAISYEVVRKSYGVVYTTAPRLLDKLQAQQFSRNGGGDTDYQALAGECDLLVIDDLGAEFSTSFSVAALYNLINSRIIGHRPTVISTNFDEQVLRERYGDRILSRLLCAYRPMQFYGEDIRMLKRYG</sequence>
<evidence type="ECO:0000259" key="1">
    <source>
        <dbReference type="SMART" id="SM00382"/>
    </source>
</evidence>
<name>A0A498CXY5_9FIRM</name>
<dbReference type="Gene3D" id="3.40.50.300">
    <property type="entry name" value="P-loop containing nucleotide triphosphate hydrolases"/>
    <property type="match status" value="1"/>
</dbReference>
<dbReference type="GO" id="GO:0006260">
    <property type="term" value="P:DNA replication"/>
    <property type="evidence" value="ECO:0007669"/>
    <property type="project" value="TreeGrafter"/>
</dbReference>
<dbReference type="SMART" id="SM00382">
    <property type="entry name" value="AAA"/>
    <property type="match status" value="1"/>
</dbReference>
<proteinExistence type="predicted"/>
<dbReference type="PANTHER" id="PTHR30050:SF4">
    <property type="entry name" value="ATP-BINDING PROTEIN RV3427C IN INSERTION SEQUENCE-RELATED"/>
    <property type="match status" value="1"/>
</dbReference>
<dbReference type="Pfam" id="PF01695">
    <property type="entry name" value="IstB_IS21"/>
    <property type="match status" value="1"/>
</dbReference>
<feature type="domain" description="AAA+ ATPase" evidence="1">
    <location>
        <begin position="184"/>
        <end position="310"/>
    </location>
</feature>
<dbReference type="EMBL" id="RCHT01000001">
    <property type="protein sequence ID" value="RLL14473.1"/>
    <property type="molecule type" value="Genomic_DNA"/>
</dbReference>
<dbReference type="PANTHER" id="PTHR30050">
    <property type="entry name" value="CHROMOSOMAL REPLICATION INITIATOR PROTEIN DNAA"/>
    <property type="match status" value="1"/>
</dbReference>
<reference evidence="2 3" key="1">
    <citation type="submission" date="2018-10" db="EMBL/GenBank/DDBJ databases">
        <title>Anaerotruncus faecis sp. nov., isolated from human feces.</title>
        <authorList>
            <person name="Wang Y.-J."/>
        </authorList>
    </citation>
    <scope>NUCLEOTIDE SEQUENCE [LARGE SCALE GENOMIC DNA]</scope>
    <source>
        <strain evidence="2 3">22A2-44</strain>
    </source>
</reference>
<dbReference type="InterPro" id="IPR003593">
    <property type="entry name" value="AAA+_ATPase"/>
</dbReference>
<keyword evidence="2" id="KW-0547">Nucleotide-binding</keyword>
<organism evidence="2 3">
    <name type="scientific">Anaerotruncus massiliensis</name>
    <name type="common">ex Liu et al. 2021</name>
    <dbReference type="NCBI Taxonomy" id="2321404"/>
    <lineage>
        <taxon>Bacteria</taxon>
        <taxon>Bacillati</taxon>
        <taxon>Bacillota</taxon>
        <taxon>Clostridia</taxon>
        <taxon>Eubacteriales</taxon>
        <taxon>Oscillospiraceae</taxon>
        <taxon>Anaerotruncus</taxon>
    </lineage>
</organism>
<evidence type="ECO:0000313" key="2">
    <source>
        <dbReference type="EMBL" id="RLL14473.1"/>
    </source>
</evidence>
<dbReference type="InterPro" id="IPR027417">
    <property type="entry name" value="P-loop_NTPase"/>
</dbReference>
<protein>
    <submittedName>
        <fullName evidence="2">ATP-binding protein</fullName>
    </submittedName>
</protein>
<keyword evidence="3" id="KW-1185">Reference proteome</keyword>
<gene>
    <name evidence="2" type="ORF">D4A47_00360</name>
</gene>